<dbReference type="EMBL" id="BART01020819">
    <property type="protein sequence ID" value="GAG92682.1"/>
    <property type="molecule type" value="Genomic_DNA"/>
</dbReference>
<feature type="non-terminal residue" evidence="2">
    <location>
        <position position="1"/>
    </location>
</feature>
<protein>
    <submittedName>
        <fullName evidence="2">Uncharacterized protein</fullName>
    </submittedName>
</protein>
<reference evidence="2" key="1">
    <citation type="journal article" date="2014" name="Front. Microbiol.">
        <title>High frequency of phylogenetically diverse reductive dehalogenase-homologous genes in deep subseafloor sedimentary metagenomes.</title>
        <authorList>
            <person name="Kawai M."/>
            <person name="Futagami T."/>
            <person name="Toyoda A."/>
            <person name="Takaki Y."/>
            <person name="Nishi S."/>
            <person name="Hori S."/>
            <person name="Arai W."/>
            <person name="Tsubouchi T."/>
            <person name="Morono Y."/>
            <person name="Uchiyama I."/>
            <person name="Ito T."/>
            <person name="Fujiyama A."/>
            <person name="Inagaki F."/>
            <person name="Takami H."/>
        </authorList>
    </citation>
    <scope>NUCLEOTIDE SEQUENCE</scope>
    <source>
        <strain evidence="2">Expedition CK06-06</strain>
    </source>
</reference>
<dbReference type="AlphaFoldDB" id="X1CHW6"/>
<accession>X1CHW6</accession>
<proteinExistence type="predicted"/>
<feature type="region of interest" description="Disordered" evidence="1">
    <location>
        <begin position="142"/>
        <end position="163"/>
    </location>
</feature>
<feature type="compositionally biased region" description="Basic residues" evidence="1">
    <location>
        <begin position="153"/>
        <end position="163"/>
    </location>
</feature>
<comment type="caution">
    <text evidence="2">The sequence shown here is derived from an EMBL/GenBank/DDBJ whole genome shotgun (WGS) entry which is preliminary data.</text>
</comment>
<gene>
    <name evidence="2" type="ORF">S01H4_38581</name>
</gene>
<sequence length="163" mass="19008">RIPCFTWDDAGYWLFSLNWTDPLLIAVQKYMNVVGTDINSLMLTTPEPTWILSKIAKMPGTIRIKVIKRDGGGTDNDSRLYSRKAVAYKPWVSPDLKMHGVNKIMEDDFSCKLPDEFYKWYKPTREKYASLAKKEMMAELISRNKKAQEKRDKATKRGRPRKK</sequence>
<name>X1CHW6_9ZZZZ</name>
<evidence type="ECO:0000256" key="1">
    <source>
        <dbReference type="SAM" id="MobiDB-lite"/>
    </source>
</evidence>
<organism evidence="2">
    <name type="scientific">marine sediment metagenome</name>
    <dbReference type="NCBI Taxonomy" id="412755"/>
    <lineage>
        <taxon>unclassified sequences</taxon>
        <taxon>metagenomes</taxon>
        <taxon>ecological metagenomes</taxon>
    </lineage>
</organism>
<evidence type="ECO:0000313" key="2">
    <source>
        <dbReference type="EMBL" id="GAG92682.1"/>
    </source>
</evidence>